<evidence type="ECO:0000313" key="3">
    <source>
        <dbReference type="Proteomes" id="UP000290253"/>
    </source>
</evidence>
<dbReference type="SUPFAM" id="SSF52833">
    <property type="entry name" value="Thioredoxin-like"/>
    <property type="match status" value="1"/>
</dbReference>
<dbReference type="EMBL" id="SDMK01000001">
    <property type="protein sequence ID" value="RXS96865.1"/>
    <property type="molecule type" value="Genomic_DNA"/>
</dbReference>
<protein>
    <recommendedName>
        <fullName evidence="4">Thioredoxin domain-containing protein</fullName>
    </recommendedName>
</protein>
<keyword evidence="3" id="KW-1185">Reference proteome</keyword>
<accession>A0A4Q1SHL6</accession>
<dbReference type="Gene3D" id="3.40.30.10">
    <property type="entry name" value="Glutaredoxin"/>
    <property type="match status" value="1"/>
</dbReference>
<comment type="caution">
    <text evidence="2">The sequence shown here is derived from an EMBL/GenBank/DDBJ whole genome shotgun (WGS) entry which is preliminary data.</text>
</comment>
<dbReference type="AlphaFoldDB" id="A0A4Q1SHL6"/>
<evidence type="ECO:0008006" key="4">
    <source>
        <dbReference type="Google" id="ProtNLM"/>
    </source>
</evidence>
<evidence type="ECO:0000313" key="2">
    <source>
        <dbReference type="EMBL" id="RXS96865.1"/>
    </source>
</evidence>
<organism evidence="2 3">
    <name type="scientific">Silvibacterium dinghuense</name>
    <dbReference type="NCBI Taxonomy" id="1560006"/>
    <lineage>
        <taxon>Bacteria</taxon>
        <taxon>Pseudomonadati</taxon>
        <taxon>Acidobacteriota</taxon>
        <taxon>Terriglobia</taxon>
        <taxon>Terriglobales</taxon>
        <taxon>Acidobacteriaceae</taxon>
        <taxon>Silvibacterium</taxon>
    </lineage>
</organism>
<reference evidence="2 3" key="1">
    <citation type="journal article" date="2016" name="Int. J. Syst. Evol. Microbiol.">
        <title>Acidipila dinghuensis sp. nov., an acidobacterium isolated from forest soil.</title>
        <authorList>
            <person name="Jiang Y.W."/>
            <person name="Wang J."/>
            <person name="Chen M.H."/>
            <person name="Lv Y.Y."/>
            <person name="Qiu L.H."/>
        </authorList>
    </citation>
    <scope>NUCLEOTIDE SEQUENCE [LARGE SCALE GENOMIC DNA]</scope>
    <source>
        <strain evidence="2 3">DHOF10</strain>
    </source>
</reference>
<name>A0A4Q1SHL6_9BACT</name>
<dbReference type="InterPro" id="IPR036249">
    <property type="entry name" value="Thioredoxin-like_sf"/>
</dbReference>
<keyword evidence="1" id="KW-0732">Signal</keyword>
<feature type="signal peptide" evidence="1">
    <location>
        <begin position="1"/>
        <end position="20"/>
    </location>
</feature>
<gene>
    <name evidence="2" type="ORF">ESZ00_02690</name>
</gene>
<dbReference type="Proteomes" id="UP000290253">
    <property type="component" value="Unassembled WGS sequence"/>
</dbReference>
<feature type="chain" id="PRO_5020525081" description="Thioredoxin domain-containing protein" evidence="1">
    <location>
        <begin position="21"/>
        <end position="464"/>
    </location>
</feature>
<evidence type="ECO:0000256" key="1">
    <source>
        <dbReference type="SAM" id="SignalP"/>
    </source>
</evidence>
<proteinExistence type="predicted"/>
<sequence length="464" mass="49166">MPRLAAFFLLSVLCAAPGLAQNPPQATPPADAKDTGGDVPNLPPVEAYRYAMQPFVDARSAPNDLTDADEWALGLGATRAMKECEALKSTKFEGEDLLAMGRLCVFGQDFGPAQDVLVDYLNTPKAADIKDARLLLTRIFVHMQSLTAAESQLDSLTSDFPYDADIHWAIDQVIDYAATQVEGTMRVKLAGDKDYRTVPIPGGGLDLITRLNAMQLPFILKALTDGGTLKTADSTVDAATLVRDGLRCADNLRTTGKTKEAADLVEQLKTLTMAPTIMQSASEPGIEAAFQRYMLAGKPSPLSELRGVLVTKTMPPAPPPAIRRFAGHTTILVAVSLAAPQSHDSLVKLSQALEKAKPEKPVQLLGVTSYASMDGSDDPVPSVLQTLQLFAGSLPPTIPLLLVPDRQIRAFAIDAIPAAVVIDPAGKVTWVNLFPGTDGSIATVVRAAVGPVQPAETAGTPAGR</sequence>